<dbReference type="OrthoDB" id="98274at2157"/>
<dbReference type="Pfam" id="PF18911">
    <property type="entry name" value="PKD_4"/>
    <property type="match status" value="1"/>
</dbReference>
<gene>
    <name evidence="2" type="ORF">KSK55_04250</name>
</gene>
<sequence>MASHIQSPFIERTWQRPLGGTDTDKVWSSLQSIDGGFIIGGYTWSNDGDVSGNHGKVDAWIVKLNDAGTLVWQKCYGGSDYDGTLSIIQTSDGGFLLTGSTGSNDGDVSGNHGRDDLWVVKIDSMGNIIWQKCLGGTDDESASSVVETNDGGFLVAGNTRSNDGDVSGNHGEEDFWVVKLDNTGNIIWQKCLGGSDYDEANSVYQTHDGNYLIGGMTYSSDGDVTNNHGWSDYWIVKIDQSGNILWEKSFGGSSSDAAFQIIETFDEKYIVAGGSLSTDGDVTSNHGFVDYWLVKLDSDGSIIWDKSFGGTSLDVPMSIIQTFDKGFLVCGYTMSNDDDVSGNHGSSDYWIIKLDNYGNLLWQECLGGSYYDDAYSITPLSDGRYLIAGDTSSNDGDVSGNHGWEDFWVVMVTPLHTIESSSDSWSVVHPYGNQSYIENSDANYLTQGKPGAILDDVIVNGTSQGPLLNYTFSSIEKNHTISTNGSPIPGQIHAMFQISNPIGTNPLNVIFIDLSVGNPTSWEWQFGDGSISYKQNPEHEYKVPGTYTVSLRAFNEKTGGYTVCNGCVTVNP</sequence>
<evidence type="ECO:0000313" key="2">
    <source>
        <dbReference type="EMBL" id="QXO95620.1"/>
    </source>
</evidence>
<reference evidence="2 3" key="1">
    <citation type="submission" date="2021-06" db="EMBL/GenBank/DDBJ databases">
        <title>Complete genome sequence of the secondary alcohol utilizing methanogen Methanospirillum hungatei strain GP1.</title>
        <authorList>
            <person name="Day L.A."/>
            <person name="Costa K.C."/>
        </authorList>
    </citation>
    <scope>NUCLEOTIDE SEQUENCE [LARGE SCALE GENOMIC DNA]</scope>
    <source>
        <strain evidence="2 3">GP1</strain>
    </source>
</reference>
<evidence type="ECO:0000313" key="3">
    <source>
        <dbReference type="Proteomes" id="UP000694228"/>
    </source>
</evidence>
<dbReference type="EMBL" id="CP077107">
    <property type="protein sequence ID" value="QXO95620.1"/>
    <property type="molecule type" value="Genomic_DNA"/>
</dbReference>
<dbReference type="PANTHER" id="PTHR42754">
    <property type="entry name" value="ENDOGLUCANASE"/>
    <property type="match status" value="1"/>
</dbReference>
<accession>A0A8F5ZFK7</accession>
<proteinExistence type="predicted"/>
<name>A0A8F5ZFK7_METHU</name>
<feature type="domain" description="PKD" evidence="1">
    <location>
        <begin position="503"/>
        <end position="555"/>
    </location>
</feature>
<dbReference type="PROSITE" id="PS50093">
    <property type="entry name" value="PKD"/>
    <property type="match status" value="1"/>
</dbReference>
<organism evidence="2 3">
    <name type="scientific">Methanospirillum hungatei</name>
    <dbReference type="NCBI Taxonomy" id="2203"/>
    <lineage>
        <taxon>Archaea</taxon>
        <taxon>Methanobacteriati</taxon>
        <taxon>Methanobacteriota</taxon>
        <taxon>Stenosarchaea group</taxon>
        <taxon>Methanomicrobia</taxon>
        <taxon>Methanomicrobiales</taxon>
        <taxon>Methanospirillaceae</taxon>
        <taxon>Methanospirillum</taxon>
    </lineage>
</organism>
<dbReference type="CDD" id="cd00146">
    <property type="entry name" value="PKD"/>
    <property type="match status" value="1"/>
</dbReference>
<dbReference type="InterPro" id="IPR000601">
    <property type="entry name" value="PKD_dom"/>
</dbReference>
<dbReference type="PANTHER" id="PTHR42754:SF1">
    <property type="entry name" value="LIPOPROTEIN"/>
    <property type="match status" value="1"/>
</dbReference>
<dbReference type="InterPro" id="IPR022409">
    <property type="entry name" value="PKD/Chitinase_dom"/>
</dbReference>
<dbReference type="Proteomes" id="UP000694228">
    <property type="component" value="Chromosome"/>
</dbReference>
<dbReference type="AlphaFoldDB" id="A0A8F5ZFK7"/>
<evidence type="ECO:0000259" key="1">
    <source>
        <dbReference type="PROSITE" id="PS50093"/>
    </source>
</evidence>
<dbReference type="SMART" id="SM00089">
    <property type="entry name" value="PKD"/>
    <property type="match status" value="1"/>
</dbReference>
<protein>
    <submittedName>
        <fullName evidence="2">PKD domain-containing protein</fullName>
    </submittedName>
</protein>